<sequence>MQSTDVRETIASINRGSGISNNMMAYRLALMMERVPQTTVQSPIELYSQSRQNLEDNLRSILTKSTQNTEDYRQQLKNKYLAEYSQNFGITRTEEPLTEQPNNFSKVENLITQRKHIFLQEMMAQRESNANLTPSIPASQEVNKQHQGDDFSKKSLMTAVVQTIIAKGQDTKNEGRVYEGVLYRLQLLIKEGIQFINVNRKTQSNQNAFTAYKDHTNEFTITSNNLSTEEAQKIVAFNQQRIAKSQSQSLPVQTDKTQQFTFDKDEHSELGD</sequence>
<dbReference type="Proteomes" id="UP000232003">
    <property type="component" value="Plasmid pNFSY05"/>
</dbReference>
<proteinExistence type="predicted"/>
<feature type="region of interest" description="Disordered" evidence="1">
    <location>
        <begin position="244"/>
        <end position="272"/>
    </location>
</feature>
<name>A0A2K8T745_9NOSO</name>
<keyword evidence="3" id="KW-1185">Reference proteome</keyword>
<feature type="compositionally biased region" description="Basic and acidic residues" evidence="1">
    <location>
        <begin position="262"/>
        <end position="272"/>
    </location>
</feature>
<evidence type="ECO:0000256" key="1">
    <source>
        <dbReference type="SAM" id="MobiDB-lite"/>
    </source>
</evidence>
<geneLocation type="plasmid" evidence="3">
    <name>pnfsy05</name>
</geneLocation>
<evidence type="ECO:0000313" key="2">
    <source>
        <dbReference type="EMBL" id="AUB43413.1"/>
    </source>
</evidence>
<dbReference type="EMBL" id="CP024790">
    <property type="protein sequence ID" value="AUB43413.1"/>
    <property type="molecule type" value="Genomic_DNA"/>
</dbReference>
<protein>
    <submittedName>
        <fullName evidence="2">Uncharacterized protein</fullName>
    </submittedName>
</protein>
<feature type="compositionally biased region" description="Polar residues" evidence="1">
    <location>
        <begin position="244"/>
        <end position="261"/>
    </location>
</feature>
<dbReference type="OrthoDB" id="480561at2"/>
<dbReference type="RefSeq" id="WP_100903556.1">
    <property type="nucleotide sequence ID" value="NZ_CAWNNC010000006.1"/>
</dbReference>
<organism evidence="2 3">
    <name type="scientific">Nostoc flagelliforme CCNUN1</name>
    <dbReference type="NCBI Taxonomy" id="2038116"/>
    <lineage>
        <taxon>Bacteria</taxon>
        <taxon>Bacillati</taxon>
        <taxon>Cyanobacteriota</taxon>
        <taxon>Cyanophyceae</taxon>
        <taxon>Nostocales</taxon>
        <taxon>Nostocaceae</taxon>
        <taxon>Nostoc</taxon>
    </lineage>
</organism>
<accession>A0A2K8T745</accession>
<reference evidence="2 3" key="1">
    <citation type="submission" date="2017-11" db="EMBL/GenBank/DDBJ databases">
        <title>Complete genome of a free-living desiccation-tolerant cyanobacterium and its photosynthetic adaptation to extreme terrestrial habitat.</title>
        <authorList>
            <person name="Shang J."/>
        </authorList>
    </citation>
    <scope>NUCLEOTIDE SEQUENCE [LARGE SCALE GENOMIC DNA]</scope>
    <source>
        <strain evidence="2 3">CCNUN1</strain>
        <plasmid evidence="3">pnfsy05</plasmid>
    </source>
</reference>
<keyword evidence="2" id="KW-0614">Plasmid</keyword>
<gene>
    <name evidence="2" type="ORF">COO91_09590</name>
</gene>
<evidence type="ECO:0000313" key="3">
    <source>
        <dbReference type="Proteomes" id="UP000232003"/>
    </source>
</evidence>
<dbReference type="AlphaFoldDB" id="A0A2K8T745"/>
<dbReference type="KEGG" id="nfl:COO91_09590"/>